<keyword evidence="4" id="KW-1185">Reference proteome</keyword>
<dbReference type="OMA" id="FQSRNYH"/>
<name>A0A9R0U500_TRITD</name>
<feature type="chain" id="PRO_5040488543" evidence="2">
    <location>
        <begin position="34"/>
        <end position="121"/>
    </location>
</feature>
<comment type="similarity">
    <text evidence="1">Belongs to the peptidase S10 family.</text>
</comment>
<sequence>MATTPPNHRPPLVQSFSLLLLLLLLLHPFFSAGTPSITTKAVPRLPGFSGSLPLSLETGYVALDDGVRLFYYFIKLERDPEEDPVLLSVFLLLRLPKLYVAKLASYDQIKNPSFQSRNCHV</sequence>
<accession>A0A9R0U500</accession>
<keyword evidence="2" id="KW-0732">Signal</keyword>
<proteinExistence type="inferred from homology"/>
<evidence type="ECO:0000256" key="2">
    <source>
        <dbReference type="SAM" id="SignalP"/>
    </source>
</evidence>
<dbReference type="SUPFAM" id="SSF53474">
    <property type="entry name" value="alpha/beta-Hydrolases"/>
    <property type="match status" value="1"/>
</dbReference>
<reference evidence="3 4" key="1">
    <citation type="submission" date="2017-09" db="EMBL/GenBank/DDBJ databases">
        <authorList>
            <consortium name="International Durum Wheat Genome Sequencing Consortium (IDWGSC)"/>
            <person name="Milanesi L."/>
        </authorList>
    </citation>
    <scope>NUCLEOTIDE SEQUENCE [LARGE SCALE GENOMIC DNA]</scope>
    <source>
        <strain evidence="4">cv. Svevo</strain>
    </source>
</reference>
<dbReference type="EMBL" id="LT934119">
    <property type="protein sequence ID" value="VAI25040.1"/>
    <property type="molecule type" value="Genomic_DNA"/>
</dbReference>
<protein>
    <submittedName>
        <fullName evidence="3">Uncharacterized protein</fullName>
    </submittedName>
</protein>
<dbReference type="InterPro" id="IPR029058">
    <property type="entry name" value="AB_hydrolase_fold"/>
</dbReference>
<feature type="signal peptide" evidence="2">
    <location>
        <begin position="1"/>
        <end position="33"/>
    </location>
</feature>
<dbReference type="InterPro" id="IPR001563">
    <property type="entry name" value="Peptidase_S10"/>
</dbReference>
<dbReference type="Proteomes" id="UP000324705">
    <property type="component" value="Chromosome 5A"/>
</dbReference>
<dbReference type="Pfam" id="PF00450">
    <property type="entry name" value="Peptidase_S10"/>
    <property type="match status" value="1"/>
</dbReference>
<evidence type="ECO:0000313" key="4">
    <source>
        <dbReference type="Proteomes" id="UP000324705"/>
    </source>
</evidence>
<organism evidence="3 4">
    <name type="scientific">Triticum turgidum subsp. durum</name>
    <name type="common">Durum wheat</name>
    <name type="synonym">Triticum durum</name>
    <dbReference type="NCBI Taxonomy" id="4567"/>
    <lineage>
        <taxon>Eukaryota</taxon>
        <taxon>Viridiplantae</taxon>
        <taxon>Streptophyta</taxon>
        <taxon>Embryophyta</taxon>
        <taxon>Tracheophyta</taxon>
        <taxon>Spermatophyta</taxon>
        <taxon>Magnoliopsida</taxon>
        <taxon>Liliopsida</taxon>
        <taxon>Poales</taxon>
        <taxon>Poaceae</taxon>
        <taxon>BOP clade</taxon>
        <taxon>Pooideae</taxon>
        <taxon>Triticodae</taxon>
        <taxon>Triticeae</taxon>
        <taxon>Triticinae</taxon>
        <taxon>Triticum</taxon>
    </lineage>
</organism>
<evidence type="ECO:0000313" key="3">
    <source>
        <dbReference type="EMBL" id="VAI25040.1"/>
    </source>
</evidence>
<gene>
    <name evidence="3" type="ORF">TRITD_5Av1G243730</name>
</gene>
<dbReference type="GO" id="GO:0004185">
    <property type="term" value="F:serine-type carboxypeptidase activity"/>
    <property type="evidence" value="ECO:0007669"/>
    <property type="project" value="InterPro"/>
</dbReference>
<dbReference type="GO" id="GO:0006508">
    <property type="term" value="P:proteolysis"/>
    <property type="evidence" value="ECO:0007669"/>
    <property type="project" value="InterPro"/>
</dbReference>
<dbReference type="Gramene" id="TRITD5Av1G243730.1">
    <property type="protein sequence ID" value="TRITD5Av1G243730.1"/>
    <property type="gene ID" value="TRITD5Av1G243730"/>
</dbReference>
<dbReference type="AlphaFoldDB" id="A0A9R0U500"/>
<dbReference type="Gene3D" id="3.40.50.1820">
    <property type="entry name" value="alpha/beta hydrolase"/>
    <property type="match status" value="1"/>
</dbReference>
<evidence type="ECO:0000256" key="1">
    <source>
        <dbReference type="ARBA" id="ARBA00009431"/>
    </source>
</evidence>